<organism evidence="1 2">
    <name type="scientific">Sphingobium cyanobacteriorum</name>
    <dbReference type="NCBI Taxonomy" id="3063954"/>
    <lineage>
        <taxon>Bacteria</taxon>
        <taxon>Pseudomonadati</taxon>
        <taxon>Pseudomonadota</taxon>
        <taxon>Alphaproteobacteria</taxon>
        <taxon>Sphingomonadales</taxon>
        <taxon>Sphingomonadaceae</taxon>
        <taxon>Sphingobium</taxon>
    </lineage>
</organism>
<name>A0ABT8ZSA7_9SPHN</name>
<evidence type="ECO:0000313" key="2">
    <source>
        <dbReference type="Proteomes" id="UP001176471"/>
    </source>
</evidence>
<accession>A0ABT8ZSA7</accession>
<dbReference type="EMBL" id="JAUQOM010000024">
    <property type="protein sequence ID" value="MDO7837378.1"/>
    <property type="molecule type" value="Genomic_DNA"/>
</dbReference>
<gene>
    <name evidence="1" type="ORF">Q4610_20235</name>
</gene>
<sequence>MQSLTDHQIAIAPNAKWGPALLPVPTSVGSCDPRPWQDAIIGPAYPVLQPQGEAVEQAMLRFLAKGRHAGAIGHFIPDARRSLSRVPGNGSKRPVCSECVTLANFTSRQTIDPTVNN</sequence>
<protein>
    <submittedName>
        <fullName evidence="1">Uncharacterized protein</fullName>
    </submittedName>
</protein>
<reference evidence="1" key="1">
    <citation type="submission" date="2023-07" db="EMBL/GenBank/DDBJ databases">
        <title>Bacterial whole genome sequence for Sphingobium sp. HBC34.</title>
        <authorList>
            <person name="Le V."/>
            <person name="Ko S.-R."/>
            <person name="Ahn C.-Y."/>
            <person name="Oh H.-M."/>
        </authorList>
    </citation>
    <scope>NUCLEOTIDE SEQUENCE</scope>
    <source>
        <strain evidence="1">HBC34</strain>
    </source>
</reference>
<keyword evidence="2" id="KW-1185">Reference proteome</keyword>
<proteinExistence type="predicted"/>
<dbReference type="RefSeq" id="WP_304537676.1">
    <property type="nucleotide sequence ID" value="NZ_JAUQOM010000024.1"/>
</dbReference>
<evidence type="ECO:0000313" key="1">
    <source>
        <dbReference type="EMBL" id="MDO7837378.1"/>
    </source>
</evidence>
<dbReference type="Proteomes" id="UP001176471">
    <property type="component" value="Unassembled WGS sequence"/>
</dbReference>
<comment type="caution">
    <text evidence="1">The sequence shown here is derived from an EMBL/GenBank/DDBJ whole genome shotgun (WGS) entry which is preliminary data.</text>
</comment>